<keyword evidence="1" id="KW-0378">Hydrolase</keyword>
<dbReference type="OrthoDB" id="9815326at2"/>
<protein>
    <submittedName>
        <fullName evidence="1">N-formylglutamate amidohydrolase</fullName>
    </submittedName>
</protein>
<dbReference type="EMBL" id="JAMD01000006">
    <property type="protein sequence ID" value="KEJ95528.1"/>
    <property type="molecule type" value="Genomic_DNA"/>
</dbReference>
<keyword evidence="2" id="KW-1185">Reference proteome</keyword>
<dbReference type="RefSeq" id="WP_037927051.1">
    <property type="nucleotide sequence ID" value="NZ_CP054599.1"/>
</dbReference>
<dbReference type="GeneID" id="68871484"/>
<dbReference type="Pfam" id="PF05013">
    <property type="entry name" value="FGase"/>
    <property type="match status" value="1"/>
</dbReference>
<dbReference type="GO" id="GO:0016787">
    <property type="term" value="F:hydrolase activity"/>
    <property type="evidence" value="ECO:0007669"/>
    <property type="project" value="UniProtKB-KW"/>
</dbReference>
<sequence>MTDADATQIPIAQTINPSGTSSVVLVCEHASCHIPEALDGLGLSDAAKVSHAAWDPGALGVARQIAKRLDAVLVASCVSRLVYDCNRPPEAPGAMPAKSEIFDVPGNVDLSPDQRAARAATYYVPFHDLLVQTVAARPAPLLVTIHSFTPVYNGVTRTVEIGVLHDADTRLADTMLDLAPTHTSADVQRNAPYGPGDGVTHTLQVHGTAHGHPNVMIEVRNDLIRTEAEQAQMGDMLAEWLNDACEKLNAQGVACSA</sequence>
<accession>A0A073IYW9</accession>
<evidence type="ECO:0000313" key="2">
    <source>
        <dbReference type="Proteomes" id="UP000027746"/>
    </source>
</evidence>
<organism evidence="1 2">
    <name type="scientific">Pseudosulfitobacter pseudonitzschiae</name>
    <dbReference type="NCBI Taxonomy" id="1402135"/>
    <lineage>
        <taxon>Bacteria</taxon>
        <taxon>Pseudomonadati</taxon>
        <taxon>Pseudomonadota</taxon>
        <taxon>Alphaproteobacteria</taxon>
        <taxon>Rhodobacterales</taxon>
        <taxon>Roseobacteraceae</taxon>
        <taxon>Pseudosulfitobacter</taxon>
    </lineage>
</organism>
<evidence type="ECO:0000313" key="1">
    <source>
        <dbReference type="EMBL" id="KEJ95528.1"/>
    </source>
</evidence>
<dbReference type="Gene3D" id="3.40.630.40">
    <property type="entry name" value="Zn-dependent exopeptidases"/>
    <property type="match status" value="1"/>
</dbReference>
<dbReference type="InterPro" id="IPR011227">
    <property type="entry name" value="UCP029730"/>
</dbReference>
<reference evidence="1 2" key="1">
    <citation type="submission" date="2014-01" db="EMBL/GenBank/DDBJ databases">
        <title>Sulfitobacter sp. H3 (MCCC 1A00686) Genome Sequencing.</title>
        <authorList>
            <person name="Lai Q."/>
            <person name="Hong Z."/>
        </authorList>
    </citation>
    <scope>NUCLEOTIDE SEQUENCE [LARGE SCALE GENOMIC DNA]</scope>
    <source>
        <strain evidence="1 2">H3</strain>
    </source>
</reference>
<dbReference type="Proteomes" id="UP000027746">
    <property type="component" value="Unassembled WGS sequence"/>
</dbReference>
<dbReference type="InterPro" id="IPR007709">
    <property type="entry name" value="N-FG_amidohydro"/>
</dbReference>
<gene>
    <name evidence="1" type="ORF">SUH3_21320</name>
</gene>
<dbReference type="SUPFAM" id="SSF53187">
    <property type="entry name" value="Zn-dependent exopeptidases"/>
    <property type="match status" value="1"/>
</dbReference>
<comment type="caution">
    <text evidence="1">The sequence shown here is derived from an EMBL/GenBank/DDBJ whole genome shotgun (WGS) entry which is preliminary data.</text>
</comment>
<proteinExistence type="predicted"/>
<dbReference type="AlphaFoldDB" id="A0A073IYW9"/>
<name>A0A073IYW9_9RHOB</name>
<dbReference type="PIRSF" id="PIRSF029730">
    <property type="entry name" value="UCP029730"/>
    <property type="match status" value="1"/>
</dbReference>